<dbReference type="SMART" id="SM00342">
    <property type="entry name" value="HTH_ARAC"/>
    <property type="match status" value="1"/>
</dbReference>
<organism evidence="5 6">
    <name type="scientific">Comamonas nitrativorans</name>
    <dbReference type="NCBI Taxonomy" id="108437"/>
    <lineage>
        <taxon>Bacteria</taxon>
        <taxon>Pseudomonadati</taxon>
        <taxon>Pseudomonadota</taxon>
        <taxon>Betaproteobacteria</taxon>
        <taxon>Burkholderiales</taxon>
        <taxon>Comamonadaceae</taxon>
        <taxon>Comamonas</taxon>
    </lineage>
</organism>
<dbReference type="SUPFAM" id="SSF46689">
    <property type="entry name" value="Homeodomain-like"/>
    <property type="match status" value="1"/>
</dbReference>
<dbReference type="Pfam" id="PF12625">
    <property type="entry name" value="Arabinose_bd"/>
    <property type="match status" value="1"/>
</dbReference>
<dbReference type="Pfam" id="PF12833">
    <property type="entry name" value="HTH_18"/>
    <property type="match status" value="1"/>
</dbReference>
<reference evidence="6" key="1">
    <citation type="journal article" date="2019" name="Int. J. Syst. Evol. Microbiol.">
        <title>The Global Catalogue of Microorganisms (GCM) 10K type strain sequencing project: providing services to taxonomists for standard genome sequencing and annotation.</title>
        <authorList>
            <consortium name="The Broad Institute Genomics Platform"/>
            <consortium name="The Broad Institute Genome Sequencing Center for Infectious Disease"/>
            <person name="Wu L."/>
            <person name="Ma J."/>
        </authorList>
    </citation>
    <scope>NUCLEOTIDE SEQUENCE [LARGE SCALE GENOMIC DNA]</scope>
    <source>
        <strain evidence="6">JCM 11650</strain>
    </source>
</reference>
<evidence type="ECO:0000313" key="6">
    <source>
        <dbReference type="Proteomes" id="UP001595967"/>
    </source>
</evidence>
<accession>A0ABV9GTZ2</accession>
<dbReference type="EMBL" id="JBHSEW010000003">
    <property type="protein sequence ID" value="MFC4621512.1"/>
    <property type="molecule type" value="Genomic_DNA"/>
</dbReference>
<dbReference type="InterPro" id="IPR018060">
    <property type="entry name" value="HTH_AraC"/>
</dbReference>
<dbReference type="PANTHER" id="PTHR47894">
    <property type="entry name" value="HTH-TYPE TRANSCRIPTIONAL REGULATOR GADX"/>
    <property type="match status" value="1"/>
</dbReference>
<keyword evidence="2" id="KW-0238">DNA-binding</keyword>
<sequence length="361" mass="39794">MEVPYAPPARPTAPVPAAHVVPAGLGAPHPALTPMAFVQAVVQAYQQRGLSPASALAAAQIAPTAVQHRHARITALQMELLCAHAMRELDDEALGWFSRRLPWGSYGMLARASISSPNLGLAMARWCRHHNLLTEDIELHLRHDAQVARIELHTLRPLGPMQEFCLLSVLRNLHGLACWWVDHPIPLLQASFPFPAPAHAAVYEVLFQAPVVFAAPVASLSFAAAWLTTPLVRDEAALTTMLQRALPIQVRPYRPSQSLVQRVRQALAAHPYCGHTAESLAELLHLAPRSLHRQLQQAGTSLQQLKDEVRRQKACALLLRTDMPLKRIAQACGFASEKSFGRAFVHWLGMPPQQFRAAQRP</sequence>
<gene>
    <name evidence="5" type="ORF">ACFO3A_04730</name>
</gene>
<protein>
    <submittedName>
        <fullName evidence="5">AraC family transcriptional regulator</fullName>
    </submittedName>
</protein>
<keyword evidence="1" id="KW-0805">Transcription regulation</keyword>
<evidence type="ECO:0000256" key="2">
    <source>
        <dbReference type="ARBA" id="ARBA00023125"/>
    </source>
</evidence>
<feature type="domain" description="HTH araC/xylS-type" evidence="4">
    <location>
        <begin position="261"/>
        <end position="358"/>
    </location>
</feature>
<dbReference type="RefSeq" id="WP_377724428.1">
    <property type="nucleotide sequence ID" value="NZ_JBHSEW010000003.1"/>
</dbReference>
<dbReference type="PROSITE" id="PS01124">
    <property type="entry name" value="HTH_ARAC_FAMILY_2"/>
    <property type="match status" value="1"/>
</dbReference>
<evidence type="ECO:0000256" key="3">
    <source>
        <dbReference type="ARBA" id="ARBA00023163"/>
    </source>
</evidence>
<evidence type="ECO:0000259" key="4">
    <source>
        <dbReference type="PROSITE" id="PS01124"/>
    </source>
</evidence>
<proteinExistence type="predicted"/>
<evidence type="ECO:0000313" key="5">
    <source>
        <dbReference type="EMBL" id="MFC4621512.1"/>
    </source>
</evidence>
<keyword evidence="3" id="KW-0804">Transcription</keyword>
<evidence type="ECO:0000256" key="1">
    <source>
        <dbReference type="ARBA" id="ARBA00023015"/>
    </source>
</evidence>
<dbReference type="PANTHER" id="PTHR47894:SF1">
    <property type="entry name" value="HTH-TYPE TRANSCRIPTIONAL REGULATOR VQSM"/>
    <property type="match status" value="1"/>
</dbReference>
<comment type="caution">
    <text evidence="5">The sequence shown here is derived from an EMBL/GenBank/DDBJ whole genome shotgun (WGS) entry which is preliminary data.</text>
</comment>
<keyword evidence="6" id="KW-1185">Reference proteome</keyword>
<dbReference type="Gene3D" id="1.10.10.60">
    <property type="entry name" value="Homeodomain-like"/>
    <property type="match status" value="1"/>
</dbReference>
<dbReference type="InterPro" id="IPR032687">
    <property type="entry name" value="AraC-type_N"/>
</dbReference>
<name>A0ABV9GTZ2_9BURK</name>
<dbReference type="Proteomes" id="UP001595967">
    <property type="component" value="Unassembled WGS sequence"/>
</dbReference>
<dbReference type="InterPro" id="IPR009057">
    <property type="entry name" value="Homeodomain-like_sf"/>
</dbReference>